<keyword evidence="3 6" id="KW-0812">Transmembrane</keyword>
<dbReference type="AlphaFoldDB" id="A0A3B0TW45"/>
<evidence type="ECO:0000256" key="4">
    <source>
        <dbReference type="ARBA" id="ARBA00022989"/>
    </source>
</evidence>
<comment type="subcellular location">
    <subcellularLocation>
        <location evidence="1">Cell membrane</location>
        <topology evidence="1">Multi-pass membrane protein</topology>
    </subcellularLocation>
</comment>
<dbReference type="InterPro" id="IPR003416">
    <property type="entry name" value="MgtC/SapB/SrpB/YhiD_fam"/>
</dbReference>
<proteinExistence type="predicted"/>
<feature type="transmembrane region" description="Helical" evidence="6">
    <location>
        <begin position="45"/>
        <end position="65"/>
    </location>
</feature>
<accession>A0A3B0TW45</accession>
<name>A0A3B0TW45_9ZZZZ</name>
<protein>
    <submittedName>
        <fullName evidence="8">Mg(2+)-transport-ATPase-associated protein MgtC</fullName>
    </submittedName>
</protein>
<dbReference type="EMBL" id="UOEP01000076">
    <property type="protein sequence ID" value="VAW17617.1"/>
    <property type="molecule type" value="Genomic_DNA"/>
</dbReference>
<evidence type="ECO:0000313" key="8">
    <source>
        <dbReference type="EMBL" id="VAW17617.1"/>
    </source>
</evidence>
<evidence type="ECO:0000256" key="2">
    <source>
        <dbReference type="ARBA" id="ARBA00022475"/>
    </source>
</evidence>
<keyword evidence="2" id="KW-1003">Cell membrane</keyword>
<dbReference type="InterPro" id="IPR049177">
    <property type="entry name" value="MgtC_SapB_SrpB_YhiD_N"/>
</dbReference>
<evidence type="ECO:0000256" key="6">
    <source>
        <dbReference type="SAM" id="Phobius"/>
    </source>
</evidence>
<dbReference type="GO" id="GO:0005886">
    <property type="term" value="C:plasma membrane"/>
    <property type="evidence" value="ECO:0007669"/>
    <property type="project" value="UniProtKB-SubCell"/>
</dbReference>
<evidence type="ECO:0000256" key="1">
    <source>
        <dbReference type="ARBA" id="ARBA00004651"/>
    </source>
</evidence>
<keyword evidence="4 6" id="KW-1133">Transmembrane helix</keyword>
<sequence length="235" mass="25457">MEFLEQLLTNNQINWQTATLRILLSFFIGTIIGFEREAHNQPAGLRTHILISIGATIIMLLSIYIPQTFTNAANGDPGRIAAQVVSGIGFLGAGAILKFGGNVKGLTTAASIWAIAALGLAVGAGMYIISAIGAAVILFALTVMDVFEKVLFKEKLYKKIVILVKKRYSDINQFQKVLENLDVKVSSAGFESNSVEANNKIIFIISIPVIYNLQLLTEELEKTEGVVAISIEILS</sequence>
<organism evidence="8">
    <name type="scientific">hydrothermal vent metagenome</name>
    <dbReference type="NCBI Taxonomy" id="652676"/>
    <lineage>
        <taxon>unclassified sequences</taxon>
        <taxon>metagenomes</taxon>
        <taxon>ecological metagenomes</taxon>
    </lineage>
</organism>
<dbReference type="Pfam" id="PF02308">
    <property type="entry name" value="MgtC"/>
    <property type="match status" value="1"/>
</dbReference>
<dbReference type="PANTHER" id="PTHR33778:SF1">
    <property type="entry name" value="MAGNESIUM TRANSPORTER YHID-RELATED"/>
    <property type="match status" value="1"/>
</dbReference>
<gene>
    <name evidence="8" type="ORF">MNBD_BACTEROID01-719</name>
</gene>
<keyword evidence="5 6" id="KW-0472">Membrane</keyword>
<dbReference type="PANTHER" id="PTHR33778">
    <property type="entry name" value="PROTEIN MGTC"/>
    <property type="match status" value="1"/>
</dbReference>
<evidence type="ECO:0000256" key="3">
    <source>
        <dbReference type="ARBA" id="ARBA00022692"/>
    </source>
</evidence>
<feature type="transmembrane region" description="Helical" evidence="6">
    <location>
        <begin position="112"/>
        <end position="141"/>
    </location>
</feature>
<evidence type="ECO:0000259" key="7">
    <source>
        <dbReference type="Pfam" id="PF02308"/>
    </source>
</evidence>
<feature type="domain" description="MgtC/SapB/SrpB/YhiD N-terminal" evidence="7">
    <location>
        <begin position="22"/>
        <end position="149"/>
    </location>
</feature>
<dbReference type="PRINTS" id="PR01837">
    <property type="entry name" value="MGTCSAPBPROT"/>
</dbReference>
<feature type="transmembrane region" description="Helical" evidence="6">
    <location>
        <begin position="80"/>
        <end position="100"/>
    </location>
</feature>
<reference evidence="8" key="1">
    <citation type="submission" date="2018-06" db="EMBL/GenBank/DDBJ databases">
        <authorList>
            <person name="Zhirakovskaya E."/>
        </authorList>
    </citation>
    <scope>NUCLEOTIDE SEQUENCE</scope>
</reference>
<feature type="transmembrane region" description="Helical" evidence="6">
    <location>
        <begin position="13"/>
        <end position="33"/>
    </location>
</feature>
<evidence type="ECO:0000256" key="5">
    <source>
        <dbReference type="ARBA" id="ARBA00023136"/>
    </source>
</evidence>